<dbReference type="Proteomes" id="UP000294418">
    <property type="component" value="Chromosome"/>
</dbReference>
<name>A0A451DD43_9GAMM</name>
<dbReference type="PANTHER" id="PTHR38686">
    <property type="entry name" value="APOLIPOPROTEIN N-ACYLTRANSFERASE"/>
    <property type="match status" value="1"/>
</dbReference>
<comment type="catalytic activity">
    <reaction evidence="9">
        <text>N-terminal S-1,2-diacyl-sn-glyceryl-L-cysteinyl-[lipoprotein] + a glycerophospholipid = N-acyl-S-1,2-diacyl-sn-glyceryl-L-cysteinyl-[lipoprotein] + a 2-acyl-sn-glycero-3-phospholipid + H(+)</text>
        <dbReference type="Rhea" id="RHEA:48228"/>
        <dbReference type="Rhea" id="RHEA-COMP:14681"/>
        <dbReference type="Rhea" id="RHEA-COMP:14684"/>
        <dbReference type="ChEBI" id="CHEBI:15378"/>
        <dbReference type="ChEBI" id="CHEBI:136912"/>
        <dbReference type="ChEBI" id="CHEBI:140656"/>
        <dbReference type="ChEBI" id="CHEBI:140657"/>
        <dbReference type="ChEBI" id="CHEBI:140660"/>
        <dbReference type="EC" id="2.3.1.269"/>
    </reaction>
</comment>
<evidence type="ECO:0000313" key="12">
    <source>
        <dbReference type="Proteomes" id="UP000294418"/>
    </source>
</evidence>
<dbReference type="InterPro" id="IPR036526">
    <property type="entry name" value="C-N_Hydrolase_sf"/>
</dbReference>
<evidence type="ECO:0000313" key="11">
    <source>
        <dbReference type="EMBL" id="VFP84293.1"/>
    </source>
</evidence>
<organism evidence="11 12">
    <name type="scientific">Candidatus Erwinia haradaeae</name>
    <dbReference type="NCBI Taxonomy" id="1922217"/>
    <lineage>
        <taxon>Bacteria</taxon>
        <taxon>Pseudomonadati</taxon>
        <taxon>Pseudomonadota</taxon>
        <taxon>Gammaproteobacteria</taxon>
        <taxon>Enterobacterales</taxon>
        <taxon>Erwiniaceae</taxon>
        <taxon>Erwinia</taxon>
    </lineage>
</organism>
<dbReference type="InterPro" id="IPR045378">
    <property type="entry name" value="LNT_N"/>
</dbReference>
<dbReference type="SUPFAM" id="SSF56317">
    <property type="entry name" value="Carbon-nitrogen hydrolase"/>
    <property type="match status" value="1"/>
</dbReference>
<feature type="transmembrane region" description="Helical" evidence="9">
    <location>
        <begin position="489"/>
        <end position="509"/>
    </location>
</feature>
<dbReference type="GO" id="GO:0042158">
    <property type="term" value="P:lipoprotein biosynthetic process"/>
    <property type="evidence" value="ECO:0007669"/>
    <property type="project" value="UniProtKB-UniRule"/>
</dbReference>
<comment type="pathway">
    <text evidence="9">Protein modification; lipoprotein biosynthesis (N-acyl transfer).</text>
</comment>
<dbReference type="UniPathway" id="UPA00666"/>
<dbReference type="Pfam" id="PF00795">
    <property type="entry name" value="CN_hydrolase"/>
    <property type="match status" value="1"/>
</dbReference>
<comment type="similarity">
    <text evidence="2 9">Belongs to the CN hydrolase family. Apolipoprotein N-acyltransferase subfamily.</text>
</comment>
<dbReference type="PROSITE" id="PS50263">
    <property type="entry name" value="CN_HYDROLASE"/>
    <property type="match status" value="1"/>
</dbReference>
<feature type="transmembrane region" description="Helical" evidence="9">
    <location>
        <begin position="192"/>
        <end position="216"/>
    </location>
</feature>
<dbReference type="InterPro" id="IPR003010">
    <property type="entry name" value="C-N_Hydrolase"/>
</dbReference>
<dbReference type="NCBIfam" id="TIGR00546">
    <property type="entry name" value="lnt"/>
    <property type="match status" value="1"/>
</dbReference>
<keyword evidence="7 9" id="KW-0472">Membrane</keyword>
<evidence type="ECO:0000256" key="7">
    <source>
        <dbReference type="ARBA" id="ARBA00023136"/>
    </source>
</evidence>
<dbReference type="InterPro" id="IPR004563">
    <property type="entry name" value="Apolipo_AcylTrfase"/>
</dbReference>
<accession>A0A451DD43</accession>
<evidence type="ECO:0000256" key="3">
    <source>
        <dbReference type="ARBA" id="ARBA00022475"/>
    </source>
</evidence>
<dbReference type="EC" id="2.3.1.269" evidence="9"/>
<keyword evidence="11" id="KW-0449">Lipoprotein</keyword>
<gene>
    <name evidence="9 11" type="primary">lnt</name>
    <name evidence="11" type="ORF">ERCILAFE3058_378</name>
</gene>
<dbReference type="Gene3D" id="3.60.110.10">
    <property type="entry name" value="Carbon-nitrogen hydrolase"/>
    <property type="match status" value="1"/>
</dbReference>
<dbReference type="GO" id="GO:0005886">
    <property type="term" value="C:plasma membrane"/>
    <property type="evidence" value="ECO:0007669"/>
    <property type="project" value="UniProtKB-SubCell"/>
</dbReference>
<feature type="transmembrane region" description="Helical" evidence="9">
    <location>
        <begin position="91"/>
        <end position="112"/>
    </location>
</feature>
<dbReference type="CDD" id="cd07571">
    <property type="entry name" value="ALP_N-acyl_transferase"/>
    <property type="match status" value="1"/>
</dbReference>
<dbReference type="OrthoDB" id="9804277at2"/>
<keyword evidence="5 9" id="KW-0812">Transmembrane</keyword>
<dbReference type="GO" id="GO:0016410">
    <property type="term" value="F:N-acyltransferase activity"/>
    <property type="evidence" value="ECO:0007669"/>
    <property type="project" value="UniProtKB-UniRule"/>
</dbReference>
<feature type="transmembrane region" description="Helical" evidence="9">
    <location>
        <begin position="58"/>
        <end position="79"/>
    </location>
</feature>
<feature type="transmembrane region" description="Helical" evidence="9">
    <location>
        <begin position="166"/>
        <end position="185"/>
    </location>
</feature>
<keyword evidence="8 9" id="KW-0012">Acyltransferase</keyword>
<reference evidence="11 12" key="1">
    <citation type="submission" date="2019-02" db="EMBL/GenBank/DDBJ databases">
        <authorList>
            <person name="Manzano-Marin A."/>
            <person name="Manzano-Marin A."/>
        </authorList>
    </citation>
    <scope>NUCLEOTIDE SEQUENCE [LARGE SCALE GENOMIC DNA]</scope>
    <source>
        <strain evidence="11 12">ErCilaricifoliae</strain>
    </source>
</reference>
<feature type="domain" description="CN hydrolase" evidence="10">
    <location>
        <begin position="227"/>
        <end position="476"/>
    </location>
</feature>
<dbReference type="RefSeq" id="WP_157989774.1">
    <property type="nucleotide sequence ID" value="NZ_LR217720.1"/>
</dbReference>
<evidence type="ECO:0000256" key="4">
    <source>
        <dbReference type="ARBA" id="ARBA00022679"/>
    </source>
</evidence>
<dbReference type="EMBL" id="LR217720">
    <property type="protein sequence ID" value="VFP84293.1"/>
    <property type="molecule type" value="Genomic_DNA"/>
</dbReference>
<evidence type="ECO:0000256" key="9">
    <source>
        <dbReference type="HAMAP-Rule" id="MF_01148"/>
    </source>
</evidence>
<protein>
    <recommendedName>
        <fullName evidence="9">Apolipoprotein N-acyltransferase</fullName>
        <shortName evidence="9">ALP N-acyltransferase</shortName>
        <ecNumber evidence="9">2.3.1.269</ecNumber>
    </recommendedName>
</protein>
<evidence type="ECO:0000256" key="5">
    <source>
        <dbReference type="ARBA" id="ARBA00022692"/>
    </source>
</evidence>
<keyword evidence="4 9" id="KW-0808">Transferase</keyword>
<dbReference type="AlphaFoldDB" id="A0A451DD43"/>
<evidence type="ECO:0000256" key="1">
    <source>
        <dbReference type="ARBA" id="ARBA00004651"/>
    </source>
</evidence>
<proteinExistence type="inferred from homology"/>
<evidence type="ECO:0000259" key="10">
    <source>
        <dbReference type="PROSITE" id="PS50263"/>
    </source>
</evidence>
<evidence type="ECO:0000256" key="2">
    <source>
        <dbReference type="ARBA" id="ARBA00010065"/>
    </source>
</evidence>
<dbReference type="PANTHER" id="PTHR38686:SF1">
    <property type="entry name" value="APOLIPOPROTEIN N-ACYLTRANSFERASE"/>
    <property type="match status" value="1"/>
</dbReference>
<keyword evidence="3 9" id="KW-1003">Cell membrane</keyword>
<dbReference type="HAMAP" id="MF_01148">
    <property type="entry name" value="Lnt"/>
    <property type="match status" value="1"/>
</dbReference>
<evidence type="ECO:0000256" key="8">
    <source>
        <dbReference type="ARBA" id="ARBA00023315"/>
    </source>
</evidence>
<dbReference type="Pfam" id="PF20154">
    <property type="entry name" value="LNT_N"/>
    <property type="match status" value="1"/>
</dbReference>
<sequence length="521" mass="58762">MTLVTENYHPWSRVCLAFVTGAVGILSFSPYDYWLASLISLSGLQALTLNCTARYASVIAFTWGLGFFSTGIHWIYISINMFSGLPAIANMFLMVILTTYLSLYPLIFINLLNILCPQSLFLRLIVVSPVLWQITEFLRGCIMTGFPWLQFGYTQINGPLKGIAPLMGEEAITFLLVILSGLIVYTIQTRQILAAVSAIILVLLQWPLHSMTWFILVPERTVDVSLVQGNTLPLLKWDGNYLSRTLNTYTRLSAPYVGNVSMIIWPESAIPDLEGNQQDFLKDIDAQLRILGTTLITGIIDARFENNNYCMYNTIIAIGNGTHPYSYLSRNRYRKSHLVPFGEYVPLASFLHSLTSCFKVQISTFSRGEYIQPHLQVAGYNLMPVLCYEVILTQRMRDNFRLETDFLLTMSNDAWFGDSNGPWQHLQMARMRALELGRPLLYSTNNGITAIINATGKVTHTIPQFKSDVLTAKVIPTAGLTPYARVGNYGIWAVTLLFSFIWLISIARVSMGYAKMCRKDF</sequence>
<keyword evidence="6 9" id="KW-1133">Transmembrane helix</keyword>
<evidence type="ECO:0000256" key="6">
    <source>
        <dbReference type="ARBA" id="ARBA00022989"/>
    </source>
</evidence>
<comment type="function">
    <text evidence="9">Catalyzes the phospholipid dependent N-acylation of the N-terminal cysteine of apolipoprotein, the last step in lipoprotein maturation.</text>
</comment>
<comment type="subcellular location">
    <subcellularLocation>
        <location evidence="1 9">Cell membrane</location>
        <topology evidence="1 9">Multi-pass membrane protein</topology>
    </subcellularLocation>
</comment>
<feature type="transmembrane region" description="Helical" evidence="9">
    <location>
        <begin position="124"/>
        <end position="146"/>
    </location>
</feature>